<dbReference type="PANTHER" id="PTHR31014">
    <property type="entry name" value="MITOCHONDRIAL TRANSLATION SYSTEM COMPONENT PET127-RELATED"/>
    <property type="match status" value="1"/>
</dbReference>
<evidence type="ECO:0000313" key="2">
    <source>
        <dbReference type="EMBL" id="OMJ12396.1"/>
    </source>
</evidence>
<reference evidence="3 4" key="1">
    <citation type="submission" date="2017-01" db="EMBL/GenBank/DDBJ databases">
        <authorList>
            <person name="Mah S.A."/>
            <person name="Swanson W.J."/>
            <person name="Moy G.W."/>
            <person name="Vacquier V.D."/>
        </authorList>
    </citation>
    <scope>NUCLEOTIDE SEQUENCE [LARGE SCALE GENOMIC DNA]</scope>
    <source>
        <strain evidence="3 4">GSMNP</strain>
    </source>
</reference>
<dbReference type="OrthoDB" id="10249045at2759"/>
<dbReference type="PANTHER" id="PTHR31014:SF0">
    <property type="entry name" value="MITOCHONDRIAL TRANSLATION SYSTEM COMPONENT PET127-RELATED"/>
    <property type="match status" value="1"/>
</dbReference>
<protein>
    <submittedName>
        <fullName evidence="3">mRNA degradation protein</fullName>
    </submittedName>
</protein>
<dbReference type="GO" id="GO:0005740">
    <property type="term" value="C:mitochondrial envelope"/>
    <property type="evidence" value="ECO:0007669"/>
    <property type="project" value="TreeGrafter"/>
</dbReference>
<gene>
    <name evidence="3" type="ORF">AYI70_g5675</name>
    <name evidence="2" type="ORF">AYI70_g9149</name>
</gene>
<dbReference type="GO" id="GO:0000964">
    <property type="term" value="P:mitochondrial RNA 5'-end processing"/>
    <property type="evidence" value="ECO:0007669"/>
    <property type="project" value="TreeGrafter"/>
</dbReference>
<name>A0A1R1XTD6_9FUNG</name>
<keyword evidence="4" id="KW-1185">Reference proteome</keyword>
<dbReference type="EMBL" id="LSSN01001902">
    <property type="protein sequence ID" value="OMJ17902.1"/>
    <property type="molecule type" value="Genomic_DNA"/>
</dbReference>
<evidence type="ECO:0000313" key="3">
    <source>
        <dbReference type="EMBL" id="OMJ17902.1"/>
    </source>
</evidence>
<evidence type="ECO:0000313" key="4">
    <source>
        <dbReference type="Proteomes" id="UP000187283"/>
    </source>
</evidence>
<sequence length="564" mass="64529">MISIRRFATEAQKSVANLKNGIKSQINIVGSLKCSDNKNNSVGNLKINDTIEVPKDGNIVANVKFKKSKKKFEKISSIKVNDSVTPSLGVWRAIKPMKYTLASINNDAHEKVPKLAHGLDEILFKSGYHFLKNPKNGSYNYPPFLKSITQPEDFDYSKLTPFIKPSDDLKLQKHATNLKKRYVGSTSSMTGAMSQLYFLISNFKNADTLKFSSAFASEGKSMEKMLVSEQNDYEKFIKASLVEPNDNTEESYIYSTFNDFLLRSQLDCKDQRLKKVTFDLKTRAVVAVRMDVENYKETRGYQITKDVGLLQSFEREYYDLVRSAFLKYNFQTRIGHMDGVFVAYHNTASICGFQYISTKEMDRRLYGNSLTGNYSFNSTLILLNEILNTITAEIPDKDLILSFSANEPTQSLSLWVEGLSSTQNKVLPDNDSNSSLINTEAKKSKLSYPENPDLSENSNKDSLQDIEIEIDPNSDIRKYTIKVRTFINDELINGEYMLNSNRDKAECDWSITQELVSEPHKEYKIFRNKQRTYFTRGRSKDKVPSFVKMLREISKRCQQNTSEI</sequence>
<comment type="caution">
    <text evidence="3">The sequence shown here is derived from an EMBL/GenBank/DDBJ whole genome shotgun (WGS) entry which is preliminary data.</text>
</comment>
<dbReference type="Proteomes" id="UP000187283">
    <property type="component" value="Unassembled WGS sequence"/>
</dbReference>
<evidence type="ECO:0000256" key="1">
    <source>
        <dbReference type="SAM" id="MobiDB-lite"/>
    </source>
</evidence>
<organism evidence="3 4">
    <name type="scientific">Smittium culicis</name>
    <dbReference type="NCBI Taxonomy" id="133412"/>
    <lineage>
        <taxon>Eukaryota</taxon>
        <taxon>Fungi</taxon>
        <taxon>Fungi incertae sedis</taxon>
        <taxon>Zoopagomycota</taxon>
        <taxon>Kickxellomycotina</taxon>
        <taxon>Harpellomycetes</taxon>
        <taxon>Harpellales</taxon>
        <taxon>Legeriomycetaceae</taxon>
        <taxon>Smittium</taxon>
    </lineage>
</organism>
<dbReference type="AlphaFoldDB" id="A0A1R1XTD6"/>
<dbReference type="Pfam" id="PF08634">
    <property type="entry name" value="Pet127"/>
    <property type="match status" value="2"/>
</dbReference>
<feature type="region of interest" description="Disordered" evidence="1">
    <location>
        <begin position="426"/>
        <end position="460"/>
    </location>
</feature>
<accession>A0A1R1XTD6</accession>
<feature type="compositionally biased region" description="Polar residues" evidence="1">
    <location>
        <begin position="426"/>
        <end position="438"/>
    </location>
</feature>
<dbReference type="InterPro" id="IPR013943">
    <property type="entry name" value="Pet127"/>
</dbReference>
<dbReference type="EMBL" id="LSSN01003972">
    <property type="protein sequence ID" value="OMJ12396.1"/>
    <property type="molecule type" value="Genomic_DNA"/>
</dbReference>
<dbReference type="STRING" id="133412.A0A1R1XTD6"/>
<proteinExistence type="predicted"/>